<dbReference type="Pfam" id="PF12833">
    <property type="entry name" value="HTH_18"/>
    <property type="match status" value="1"/>
</dbReference>
<feature type="domain" description="HTH araC/xylS-type" evidence="5">
    <location>
        <begin position="171"/>
        <end position="268"/>
    </location>
</feature>
<dbReference type="FunFam" id="1.10.10.60:FF:000132">
    <property type="entry name" value="AraC family transcriptional regulator"/>
    <property type="match status" value="1"/>
</dbReference>
<dbReference type="Pfam" id="PF02311">
    <property type="entry name" value="AraC_binding"/>
    <property type="match status" value="1"/>
</dbReference>
<evidence type="ECO:0000256" key="2">
    <source>
        <dbReference type="ARBA" id="ARBA00023015"/>
    </source>
</evidence>
<accession>A0A066ZNC5</accession>
<dbReference type="InterPro" id="IPR003313">
    <property type="entry name" value="AraC-bd"/>
</dbReference>
<reference evidence="6 7" key="1">
    <citation type="submission" date="2014-04" db="EMBL/GenBank/DDBJ databases">
        <title>Draft genome sequence of Hydrogenovibrio marinus MH-110, a model organism for aerobic H2 metabolism.</title>
        <authorList>
            <person name="Cha H.J."/>
            <person name="Jo B.H."/>
            <person name="Hwang B.H."/>
        </authorList>
    </citation>
    <scope>NUCLEOTIDE SEQUENCE [LARGE SCALE GENOMIC DNA]</scope>
    <source>
        <strain evidence="6 7">MH-110</strain>
    </source>
</reference>
<dbReference type="PANTHER" id="PTHR11019">
    <property type="entry name" value="HTH-TYPE TRANSCRIPTIONAL REGULATOR NIMR"/>
    <property type="match status" value="1"/>
</dbReference>
<keyword evidence="2" id="KW-0805">Transcription regulation</keyword>
<dbReference type="Gene3D" id="2.60.120.10">
    <property type="entry name" value="Jelly Rolls"/>
    <property type="match status" value="1"/>
</dbReference>
<dbReference type="SMART" id="SM00342">
    <property type="entry name" value="HTH_ARAC"/>
    <property type="match status" value="1"/>
</dbReference>
<proteinExistence type="predicted"/>
<evidence type="ECO:0000313" key="7">
    <source>
        <dbReference type="Proteomes" id="UP000027341"/>
    </source>
</evidence>
<dbReference type="PROSITE" id="PS00041">
    <property type="entry name" value="HTH_ARAC_FAMILY_1"/>
    <property type="match status" value="1"/>
</dbReference>
<evidence type="ECO:0000256" key="4">
    <source>
        <dbReference type="ARBA" id="ARBA00023163"/>
    </source>
</evidence>
<organism evidence="6 7">
    <name type="scientific">Hydrogenovibrio marinus</name>
    <dbReference type="NCBI Taxonomy" id="28885"/>
    <lineage>
        <taxon>Bacteria</taxon>
        <taxon>Pseudomonadati</taxon>
        <taxon>Pseudomonadota</taxon>
        <taxon>Gammaproteobacteria</taxon>
        <taxon>Thiotrichales</taxon>
        <taxon>Piscirickettsiaceae</taxon>
        <taxon>Hydrogenovibrio</taxon>
    </lineage>
</organism>
<dbReference type="InterPro" id="IPR018060">
    <property type="entry name" value="HTH_AraC"/>
</dbReference>
<evidence type="ECO:0000259" key="5">
    <source>
        <dbReference type="PROSITE" id="PS01124"/>
    </source>
</evidence>
<name>A0A066ZNC5_HYDMR</name>
<dbReference type="InterPro" id="IPR014710">
    <property type="entry name" value="RmlC-like_jellyroll"/>
</dbReference>
<dbReference type="RefSeq" id="WP_051622952.1">
    <property type="nucleotide sequence ID" value="NZ_AP020335.1"/>
</dbReference>
<dbReference type="Proteomes" id="UP000027341">
    <property type="component" value="Unassembled WGS sequence"/>
</dbReference>
<keyword evidence="3" id="KW-0238">DNA-binding</keyword>
<dbReference type="PROSITE" id="PS01124">
    <property type="entry name" value="HTH_ARAC_FAMILY_2"/>
    <property type="match status" value="1"/>
</dbReference>
<dbReference type="PANTHER" id="PTHR11019:SF159">
    <property type="entry name" value="TRANSCRIPTIONAL REGULATOR-RELATED"/>
    <property type="match status" value="1"/>
</dbReference>
<sequence>MNVEKVTNEQQVIEPPSPASYYLDETKPVLARAVEMQKARRTRLHNHPRAQLIYAINGVVRVLTTEGTWIVPPTQAVWIPSSVMHETLAVNKVSVRNLFIDPSATENLPRNVCVFNVSALLRELILKAVSIGNEYQPDSSEYRIMQVILDTLKEAQSTTLHLPMGKDPRLQKVIEALLENPDSNRTLDDWASFVGASSRTLARLFNKETGMNFGQWRNQLRLIEAIDRLGQGQSVTNVAIDLGYNSPSAFIAMFRKKLGKPPVAYFREISEG</sequence>
<dbReference type="GO" id="GO:0043565">
    <property type="term" value="F:sequence-specific DNA binding"/>
    <property type="evidence" value="ECO:0007669"/>
    <property type="project" value="InterPro"/>
</dbReference>
<dbReference type="SUPFAM" id="SSF46689">
    <property type="entry name" value="Homeodomain-like"/>
    <property type="match status" value="1"/>
</dbReference>
<keyword evidence="7" id="KW-1185">Reference proteome</keyword>
<keyword evidence="1" id="KW-0678">Repressor</keyword>
<comment type="caution">
    <text evidence="6">The sequence shown here is derived from an EMBL/GenBank/DDBJ whole genome shotgun (WGS) entry which is preliminary data.</text>
</comment>
<dbReference type="AlphaFoldDB" id="A0A066ZNC5"/>
<dbReference type="Gene3D" id="1.10.10.60">
    <property type="entry name" value="Homeodomain-like"/>
    <property type="match status" value="1"/>
</dbReference>
<dbReference type="GO" id="GO:0003700">
    <property type="term" value="F:DNA-binding transcription factor activity"/>
    <property type="evidence" value="ECO:0007669"/>
    <property type="project" value="InterPro"/>
</dbReference>
<dbReference type="InterPro" id="IPR009057">
    <property type="entry name" value="Homeodomain-like_sf"/>
</dbReference>
<keyword evidence="4" id="KW-0804">Transcription</keyword>
<evidence type="ECO:0000256" key="3">
    <source>
        <dbReference type="ARBA" id="ARBA00023125"/>
    </source>
</evidence>
<protein>
    <recommendedName>
        <fullName evidence="5">HTH araC/xylS-type domain-containing protein</fullName>
    </recommendedName>
</protein>
<dbReference type="InterPro" id="IPR018062">
    <property type="entry name" value="HTH_AraC-typ_CS"/>
</dbReference>
<dbReference type="CDD" id="cd06124">
    <property type="entry name" value="cupin_NimR-like_N"/>
    <property type="match status" value="1"/>
</dbReference>
<gene>
    <name evidence="6" type="ORF">EI16_01545</name>
</gene>
<evidence type="ECO:0000256" key="1">
    <source>
        <dbReference type="ARBA" id="ARBA00022491"/>
    </source>
</evidence>
<dbReference type="STRING" id="28885.EI16_01545"/>
<dbReference type="InterPro" id="IPR011051">
    <property type="entry name" value="RmlC_Cupin_sf"/>
</dbReference>
<dbReference type="SUPFAM" id="SSF51182">
    <property type="entry name" value="RmlC-like cupins"/>
    <property type="match status" value="1"/>
</dbReference>
<dbReference type="EMBL" id="JMIU01000001">
    <property type="protein sequence ID" value="KDN95022.1"/>
    <property type="molecule type" value="Genomic_DNA"/>
</dbReference>
<evidence type="ECO:0000313" key="6">
    <source>
        <dbReference type="EMBL" id="KDN95022.1"/>
    </source>
</evidence>